<evidence type="ECO:0000313" key="14">
    <source>
        <dbReference type="EMBL" id="RWR75525.1"/>
    </source>
</evidence>
<evidence type="ECO:0000313" key="15">
    <source>
        <dbReference type="Proteomes" id="UP000283530"/>
    </source>
</evidence>
<dbReference type="Pfam" id="PF13855">
    <property type="entry name" value="LRR_8"/>
    <property type="match status" value="2"/>
</dbReference>
<dbReference type="EMBL" id="QPKB01000002">
    <property type="protein sequence ID" value="RWR75525.1"/>
    <property type="molecule type" value="Genomic_DNA"/>
</dbReference>
<evidence type="ECO:0000256" key="4">
    <source>
        <dbReference type="ARBA" id="ARBA00022614"/>
    </source>
</evidence>
<keyword evidence="15" id="KW-1185">Reference proteome</keyword>
<evidence type="ECO:0000256" key="11">
    <source>
        <dbReference type="SAM" id="SignalP"/>
    </source>
</evidence>
<evidence type="ECO:0000256" key="8">
    <source>
        <dbReference type="ARBA" id="ARBA00022989"/>
    </source>
</evidence>
<dbReference type="OrthoDB" id="4691307at2759"/>
<dbReference type="PANTHER" id="PTHR48062">
    <property type="entry name" value="RECEPTOR-LIKE PROTEIN 14"/>
    <property type="match status" value="1"/>
</dbReference>
<dbReference type="SUPFAM" id="SSF52047">
    <property type="entry name" value="RNI-like"/>
    <property type="match status" value="2"/>
</dbReference>
<dbReference type="GO" id="GO:0005886">
    <property type="term" value="C:plasma membrane"/>
    <property type="evidence" value="ECO:0007669"/>
    <property type="project" value="UniProtKB-SubCell"/>
</dbReference>
<keyword evidence="10" id="KW-0325">Glycoprotein</keyword>
<comment type="subcellular location">
    <subcellularLocation>
        <location evidence="1">Cell membrane</location>
        <topology evidence="1">Single-pass type I membrane protein</topology>
    </subcellularLocation>
</comment>
<dbReference type="Proteomes" id="UP000283530">
    <property type="component" value="Unassembled WGS sequence"/>
</dbReference>
<keyword evidence="5" id="KW-0812">Transmembrane</keyword>
<evidence type="ECO:0000256" key="1">
    <source>
        <dbReference type="ARBA" id="ARBA00004251"/>
    </source>
</evidence>
<comment type="similarity">
    <text evidence="2">Belongs to the RLP family.</text>
</comment>
<dbReference type="InterPro" id="IPR013210">
    <property type="entry name" value="LRR_N_plant-typ"/>
</dbReference>
<sequence>MGWPPAFYLWVVFFALQLRVYGCFGCFYEEESALLELKSSINHPNRTYLPSWRVGTNCCTWKGITCSSTVGRVIALNLSSTRDYLYNEYWSMNEWYILKLSRLRNLETLDLSHNNLMGPIPPSIGLLASLKFLGLSSNGFNDSQSIQELSRLRNLETLDLSHNNLMGPIPPSIGLLASLKFLGLSSNRFNDSQSIQGLCNLKNLRELNLVANELEGTIPSCLSNLRNLQILDLSSNQLSGKIPACLIANLSSLLYFSLASNNFSAHLLTFPRSRGFDLSNNNLEVETEYPKWNSTFQVKVLGLSNCKLNKRAGTIPSFLYGQHDLILVDLSHNNLSGQFPFWLLVNNTGLELLNLKNNSLETFNLPVHGNNTELLVLDVSYNHITGQLPLNIGTLLPNLVLLNMSRNFFQGSIPPSVGDMRSLETLDLSHNNLSEEIPKSLVAGSVYLRILKLSNNNLHGKILSTFSNLTYLRHLYLDSNHFTGTIPASLFNISLQVLDIGDNQISGRIPSQIGDLPSLFTLILRSNHIDGMVPLDFCRLTELGFLDLSDNSLSGPIPSCLNLTNLEYMHLEKNAFSGSIPSALSKSSYLISLGIGYNDIVGAIPSWIGALTKLRVLLLRRNSLHGHIPIALCQLKYVSLLDLSYNHLSGQLPPCINNLTFGRSILDSAFYIQEIQYFLGIPWYVSQQAKMNMFGNLGLGHIVDVTDDIIAVEFMTKNIWNYYSSGILNLMSGDTLETTKIPNTCGPPKAAAVVALNKANKFATLEGDSAPEFLPTCLVGPGRAVNSDVDTGRLDGGSPAAAVS</sequence>
<dbReference type="SMART" id="SM00365">
    <property type="entry name" value="LRR_SD22"/>
    <property type="match status" value="6"/>
</dbReference>
<feature type="domain" description="Leucine-rich repeat-containing N-terminal plant-type" evidence="12">
    <location>
        <begin position="29"/>
        <end position="67"/>
    </location>
</feature>
<keyword evidence="14" id="KW-0418">Kinase</keyword>
<evidence type="ECO:0000256" key="9">
    <source>
        <dbReference type="ARBA" id="ARBA00023136"/>
    </source>
</evidence>
<feature type="domain" description="Disease resistance R13L4/SHOC-2-like LRR" evidence="13">
    <location>
        <begin position="98"/>
        <end position="253"/>
    </location>
</feature>
<keyword evidence="14" id="KW-0675">Receptor</keyword>
<dbReference type="GO" id="GO:0016301">
    <property type="term" value="F:kinase activity"/>
    <property type="evidence" value="ECO:0007669"/>
    <property type="project" value="UniProtKB-KW"/>
</dbReference>
<evidence type="ECO:0000256" key="10">
    <source>
        <dbReference type="ARBA" id="ARBA00023180"/>
    </source>
</evidence>
<keyword evidence="7" id="KW-0677">Repeat</keyword>
<dbReference type="InterPro" id="IPR001611">
    <property type="entry name" value="Leu-rich_rpt"/>
</dbReference>
<evidence type="ECO:0000256" key="2">
    <source>
        <dbReference type="ARBA" id="ARBA00009592"/>
    </source>
</evidence>
<dbReference type="InterPro" id="IPR032675">
    <property type="entry name" value="LRR_dom_sf"/>
</dbReference>
<keyword evidence="8" id="KW-1133">Transmembrane helix</keyword>
<organism evidence="14 15">
    <name type="scientific">Cinnamomum micranthum f. kanehirae</name>
    <dbReference type="NCBI Taxonomy" id="337451"/>
    <lineage>
        <taxon>Eukaryota</taxon>
        <taxon>Viridiplantae</taxon>
        <taxon>Streptophyta</taxon>
        <taxon>Embryophyta</taxon>
        <taxon>Tracheophyta</taxon>
        <taxon>Spermatophyta</taxon>
        <taxon>Magnoliopsida</taxon>
        <taxon>Magnoliidae</taxon>
        <taxon>Laurales</taxon>
        <taxon>Lauraceae</taxon>
        <taxon>Cinnamomum</taxon>
    </lineage>
</organism>
<keyword evidence="6 11" id="KW-0732">Signal</keyword>
<evidence type="ECO:0000256" key="6">
    <source>
        <dbReference type="ARBA" id="ARBA00022729"/>
    </source>
</evidence>
<dbReference type="InterPro" id="IPR055414">
    <property type="entry name" value="LRR_R13L4/SHOC2-like"/>
</dbReference>
<protein>
    <submittedName>
        <fullName evidence="14">Putative LRR receptor-like serine/threonine-protein kinase isoform X2</fullName>
    </submittedName>
</protein>
<keyword evidence="3" id="KW-1003">Cell membrane</keyword>
<comment type="caution">
    <text evidence="14">The sequence shown here is derived from an EMBL/GenBank/DDBJ whole genome shotgun (WGS) entry which is preliminary data.</text>
</comment>
<dbReference type="Pfam" id="PF08263">
    <property type="entry name" value="LRRNT_2"/>
    <property type="match status" value="1"/>
</dbReference>
<accession>A0A443NAH3</accession>
<keyword evidence="9" id="KW-0472">Membrane</keyword>
<dbReference type="PRINTS" id="PR00019">
    <property type="entry name" value="LEURICHRPT"/>
</dbReference>
<proteinExistence type="inferred from homology"/>
<evidence type="ECO:0000259" key="12">
    <source>
        <dbReference type="Pfam" id="PF08263"/>
    </source>
</evidence>
<feature type="chain" id="PRO_5019265282" evidence="11">
    <location>
        <begin position="23"/>
        <end position="804"/>
    </location>
</feature>
<dbReference type="InterPro" id="IPR051502">
    <property type="entry name" value="RLP_Defense_Trigger"/>
</dbReference>
<gene>
    <name evidence="14" type="ORF">CKAN_00391000</name>
</gene>
<name>A0A443NAH3_9MAGN</name>
<dbReference type="PANTHER" id="PTHR48062:SF52">
    <property type="entry name" value="RECEPTOR-LIKE PROTEIN 8-RELATED"/>
    <property type="match status" value="1"/>
</dbReference>
<evidence type="ECO:0000256" key="7">
    <source>
        <dbReference type="ARBA" id="ARBA00022737"/>
    </source>
</evidence>
<dbReference type="AlphaFoldDB" id="A0A443NAH3"/>
<evidence type="ECO:0000256" key="3">
    <source>
        <dbReference type="ARBA" id="ARBA00022475"/>
    </source>
</evidence>
<dbReference type="Gene3D" id="3.80.10.10">
    <property type="entry name" value="Ribonuclease Inhibitor"/>
    <property type="match status" value="3"/>
</dbReference>
<dbReference type="Pfam" id="PF23598">
    <property type="entry name" value="LRR_14"/>
    <property type="match status" value="1"/>
</dbReference>
<evidence type="ECO:0000256" key="5">
    <source>
        <dbReference type="ARBA" id="ARBA00022692"/>
    </source>
</evidence>
<evidence type="ECO:0000259" key="13">
    <source>
        <dbReference type="Pfam" id="PF23598"/>
    </source>
</evidence>
<keyword evidence="4" id="KW-0433">Leucine-rich repeat</keyword>
<dbReference type="Pfam" id="PF00560">
    <property type="entry name" value="LRR_1"/>
    <property type="match status" value="3"/>
</dbReference>
<reference evidence="14 15" key="1">
    <citation type="journal article" date="2019" name="Nat. Plants">
        <title>Stout camphor tree genome fills gaps in understanding of flowering plant genome evolution.</title>
        <authorList>
            <person name="Chaw S.M."/>
            <person name="Liu Y.C."/>
            <person name="Wu Y.W."/>
            <person name="Wang H.Y."/>
            <person name="Lin C.I."/>
            <person name="Wu C.S."/>
            <person name="Ke H.M."/>
            <person name="Chang L.Y."/>
            <person name="Hsu C.Y."/>
            <person name="Yang H.T."/>
            <person name="Sudianto E."/>
            <person name="Hsu M.H."/>
            <person name="Wu K.P."/>
            <person name="Wang L.N."/>
            <person name="Leebens-Mack J.H."/>
            <person name="Tsai I.J."/>
        </authorList>
    </citation>
    <scope>NUCLEOTIDE SEQUENCE [LARGE SCALE GENOMIC DNA]</scope>
    <source>
        <strain evidence="15">cv. Chaw 1501</strain>
        <tissue evidence="14">Young leaves</tissue>
    </source>
</reference>
<dbReference type="STRING" id="337451.A0A443NAH3"/>
<dbReference type="PROSITE" id="PS51450">
    <property type="entry name" value="LRR"/>
    <property type="match status" value="3"/>
</dbReference>
<dbReference type="SMART" id="SM00369">
    <property type="entry name" value="LRR_TYP"/>
    <property type="match status" value="9"/>
</dbReference>
<feature type="signal peptide" evidence="11">
    <location>
        <begin position="1"/>
        <end position="22"/>
    </location>
</feature>
<dbReference type="InterPro" id="IPR003591">
    <property type="entry name" value="Leu-rich_rpt_typical-subtyp"/>
</dbReference>
<dbReference type="FunFam" id="3.80.10.10:FF:000041">
    <property type="entry name" value="LRR receptor-like serine/threonine-protein kinase ERECTA"/>
    <property type="match status" value="3"/>
</dbReference>
<dbReference type="FunFam" id="3.80.10.10:FF:000400">
    <property type="entry name" value="Nuclear pore complex protein NUP107"/>
    <property type="match status" value="1"/>
</dbReference>
<keyword evidence="14" id="KW-0808">Transferase</keyword>